<dbReference type="InterPro" id="IPR057808">
    <property type="entry name" value="YxiG"/>
</dbReference>
<dbReference type="RefSeq" id="WP_104968046.1">
    <property type="nucleotide sequence ID" value="NZ_CP025536.1"/>
</dbReference>
<dbReference type="Proteomes" id="UP000238956">
    <property type="component" value="Chromosome"/>
</dbReference>
<dbReference type="Pfam" id="PF24711">
    <property type="entry name" value="YxiG"/>
    <property type="match status" value="1"/>
</dbReference>
<reference evidence="1 2" key="2">
    <citation type="submission" date="2018-02" db="EMBL/GenBank/DDBJ databases">
        <title>Whole genome sequencing analysis of Streptococcus pluranimalium isolated from cattle infected mastitis in China.</title>
        <authorList>
            <person name="Zhang J.-R."/>
            <person name="Hu G.-Z."/>
        </authorList>
    </citation>
    <scope>NUCLEOTIDE SEQUENCE [LARGE SCALE GENOMIC DNA]</scope>
    <source>
        <strain evidence="1 2">TH11417</strain>
    </source>
</reference>
<dbReference type="OrthoDB" id="1953602at2"/>
<proteinExistence type="predicted"/>
<sequence>MVHNLEENLNNLWGATILEYNMDLFRNNLNMQLKLLDGGNESFHTLNFKNISTAYFLNDVDDFKYVITDMEYLELTAIELLDEESPLIFQGNAQNNSKVNVIMEIWNQVLFLETNSIEVDGIEFEL</sequence>
<accession>A0A2L0D541</accession>
<dbReference type="KEGG" id="splr:C0J00_06140"/>
<evidence type="ECO:0000313" key="1">
    <source>
        <dbReference type="EMBL" id="AUW96719.1"/>
    </source>
</evidence>
<organism evidence="1 2">
    <name type="scientific">Streptococcus pluranimalium</name>
    <dbReference type="NCBI Taxonomy" id="82348"/>
    <lineage>
        <taxon>Bacteria</taxon>
        <taxon>Bacillati</taxon>
        <taxon>Bacillota</taxon>
        <taxon>Bacilli</taxon>
        <taxon>Lactobacillales</taxon>
        <taxon>Streptococcaceae</taxon>
        <taxon>Streptococcus</taxon>
    </lineage>
</organism>
<dbReference type="AlphaFoldDB" id="A0A2L0D541"/>
<evidence type="ECO:0000313" key="2">
    <source>
        <dbReference type="Proteomes" id="UP000238956"/>
    </source>
</evidence>
<name>A0A2L0D541_9STRE</name>
<gene>
    <name evidence="1" type="ORF">C0J00_06140</name>
</gene>
<keyword evidence="2" id="KW-1185">Reference proteome</keyword>
<dbReference type="GeneID" id="98393490"/>
<protein>
    <submittedName>
        <fullName evidence="1">Uncharacterized protein</fullName>
    </submittedName>
</protein>
<reference evidence="1 2" key="1">
    <citation type="submission" date="2017-12" db="EMBL/GenBank/DDBJ databases">
        <authorList>
            <person name="Hurst M.R.H."/>
        </authorList>
    </citation>
    <scope>NUCLEOTIDE SEQUENCE [LARGE SCALE GENOMIC DNA]</scope>
    <source>
        <strain evidence="1 2">TH11417</strain>
    </source>
</reference>
<dbReference type="EMBL" id="CP025536">
    <property type="protein sequence ID" value="AUW96719.1"/>
    <property type="molecule type" value="Genomic_DNA"/>
</dbReference>